<dbReference type="InterPro" id="IPR036047">
    <property type="entry name" value="F-box-like_dom_sf"/>
</dbReference>
<name>A0A2I1H326_9GLOM</name>
<gene>
    <name evidence="1" type="ORF">RhiirA4_471400</name>
</gene>
<dbReference type="AlphaFoldDB" id="A0A2I1H326"/>
<dbReference type="Gene3D" id="3.80.10.10">
    <property type="entry name" value="Ribonuclease Inhibitor"/>
    <property type="match status" value="1"/>
</dbReference>
<dbReference type="EMBL" id="LLXI01001358">
    <property type="protein sequence ID" value="PKY53280.1"/>
    <property type="molecule type" value="Genomic_DNA"/>
</dbReference>
<proteinExistence type="predicted"/>
<comment type="caution">
    <text evidence="1">The sequence shown here is derived from an EMBL/GenBank/DDBJ whole genome shotgun (WGS) entry which is preliminary data.</text>
</comment>
<keyword evidence="2" id="KW-1185">Reference proteome</keyword>
<reference evidence="1 2" key="1">
    <citation type="submission" date="2015-10" db="EMBL/GenBank/DDBJ databases">
        <title>Genome analyses suggest a sexual origin of heterokaryosis in a supposedly ancient asexual fungus.</title>
        <authorList>
            <person name="Ropars J."/>
            <person name="Sedzielewska K."/>
            <person name="Noel J."/>
            <person name="Charron P."/>
            <person name="Farinelli L."/>
            <person name="Marton T."/>
            <person name="Kruger M."/>
            <person name="Pelin A."/>
            <person name="Brachmann A."/>
            <person name="Corradi N."/>
        </authorList>
    </citation>
    <scope>NUCLEOTIDE SEQUENCE [LARGE SCALE GENOMIC DNA]</scope>
    <source>
        <strain evidence="1 2">A4</strain>
    </source>
</reference>
<dbReference type="SUPFAM" id="SSF81383">
    <property type="entry name" value="F-box domain"/>
    <property type="match status" value="1"/>
</dbReference>
<evidence type="ECO:0008006" key="3">
    <source>
        <dbReference type="Google" id="ProtNLM"/>
    </source>
</evidence>
<dbReference type="InterPro" id="IPR032675">
    <property type="entry name" value="LRR_dom_sf"/>
</dbReference>
<dbReference type="Proteomes" id="UP000234323">
    <property type="component" value="Unassembled WGS sequence"/>
</dbReference>
<evidence type="ECO:0000313" key="2">
    <source>
        <dbReference type="Proteomes" id="UP000234323"/>
    </source>
</evidence>
<evidence type="ECO:0000313" key="1">
    <source>
        <dbReference type="EMBL" id="PKY53280.1"/>
    </source>
</evidence>
<accession>A0A2I1H326</accession>
<sequence length="475" mass="56081">MSQLSEDILYLVFKVLKDDKKTLYSCLLTNRTWCRIAVPILWKNPWNLKDSGWKQMLNVIISHLSNESRNTLKNICIDLLPFLTNPYQKPLFDYISFCRHLDLVSIDYIILKFTNKESNSILTNEIINLFINGSRKFTHLYIPYNFNFQIHLIPEVRSCLSEIEFLSCNANINDDIMAGLADICKSIKKLEFFINDDNYGIIRLIEAQQNLFNLDLKSHYLYDNDVIRNLENSLIKHANTIQYLKISKGKLYKKVLASFINLKVLELDCGSNNWECLENLSLPYLQILRTKNVPIKGLISLIENTKGYLIEIKIDNTYHNIVDNKRIIQVIYEKCPNLIFLKSLLRNNNILEFENLLVNCQNLTGLYILTNEANLFIDDYSFSVDRTFDWDKLFEILNLSSPISLFKFKFKFNYFLSPKLNSLKLFFDNWKDRHSIYLQLSQIRCDIENLMVEKYKSGIVKRFNNMILNDEFEWI</sequence>
<organism evidence="1 2">
    <name type="scientific">Rhizophagus irregularis</name>
    <dbReference type="NCBI Taxonomy" id="588596"/>
    <lineage>
        <taxon>Eukaryota</taxon>
        <taxon>Fungi</taxon>
        <taxon>Fungi incertae sedis</taxon>
        <taxon>Mucoromycota</taxon>
        <taxon>Glomeromycotina</taxon>
        <taxon>Glomeromycetes</taxon>
        <taxon>Glomerales</taxon>
        <taxon>Glomeraceae</taxon>
        <taxon>Rhizophagus</taxon>
    </lineage>
</organism>
<protein>
    <recommendedName>
        <fullName evidence="3">F-box domain-containing protein</fullName>
    </recommendedName>
</protein>